<protein>
    <recommendedName>
        <fullName evidence="3">HEAT repeat protein</fullName>
    </recommendedName>
</protein>
<accession>A0ABP3F096</accession>
<evidence type="ECO:0000313" key="1">
    <source>
        <dbReference type="EMBL" id="GAA0288992.1"/>
    </source>
</evidence>
<organism evidence="1 2">
    <name type="scientific">Streptomyces polychromogenes</name>
    <dbReference type="NCBI Taxonomy" id="67342"/>
    <lineage>
        <taxon>Bacteria</taxon>
        <taxon>Bacillati</taxon>
        <taxon>Actinomycetota</taxon>
        <taxon>Actinomycetes</taxon>
        <taxon>Kitasatosporales</taxon>
        <taxon>Streptomycetaceae</taxon>
        <taxon>Streptomyces</taxon>
    </lineage>
</organism>
<keyword evidence="2" id="KW-1185">Reference proteome</keyword>
<proteinExistence type="predicted"/>
<name>A0ABP3F096_9ACTN</name>
<evidence type="ECO:0000313" key="2">
    <source>
        <dbReference type="Proteomes" id="UP001501867"/>
    </source>
</evidence>
<dbReference type="Proteomes" id="UP001501867">
    <property type="component" value="Unassembled WGS sequence"/>
</dbReference>
<reference evidence="2" key="1">
    <citation type="journal article" date="2019" name="Int. J. Syst. Evol. Microbiol.">
        <title>The Global Catalogue of Microorganisms (GCM) 10K type strain sequencing project: providing services to taxonomists for standard genome sequencing and annotation.</title>
        <authorList>
            <consortium name="The Broad Institute Genomics Platform"/>
            <consortium name="The Broad Institute Genome Sequencing Center for Infectious Disease"/>
            <person name="Wu L."/>
            <person name="Ma J."/>
        </authorList>
    </citation>
    <scope>NUCLEOTIDE SEQUENCE [LARGE SCALE GENOMIC DNA]</scope>
    <source>
        <strain evidence="2">JCM 4505</strain>
    </source>
</reference>
<sequence>MTFTAGELLAALEPLSHADRLRHTALTAHRLAGRGELRPLLDALDALGPYERRLAALAALAGGETGHLAARLADPDPVVRRYAVRAARRLPVPDAVVEAAHDDAPAVVRADLARLLRDGRRSALAERLVPRVRAEYGNRDAARLLPGCSPEFTARMLPELAGALAPEDWNTLAVRHPAAVLDQAERELGDLPERLREPWWKQHATGVAAALPAAPARVLDLLERHGPGCLPGPVHDRLGDLVAVDAERVARWLADPARRHGRWERLPGRAVLRQLAAAGPPSLPGLAARWFHRGAFHDLLRSVPPPRRAAFLDAALAARTPGARLHAHEALLAVLPADERQARARAALAELRATNGEAWEIWSMISLLPPAEARPLLLAALGTGDSDERGTLWTWLTFNAGRTRVPGEVAEVLALAAGRLANERDPVRQEALDTFADLPAPLLLAALYETVPTAGAGERTGAAFLEGLCRDALRARDCSPMTRRTVRRLALNLLEASAGPAGADPADGVGAARTAVRVLEALTAHTGTVELGGLGRGLPVSGIRTLLGALGPWLDRAAARGDFTPLLALTASCGHRAPRIPELQDRLEQALLTCPDGAFGELAAAWLAAPATRRERVAALLEREPSAAFVPEVLAVLAAERTDLLDPALAADPPPEGRFPAAGAARPLPPFRHADRWLPRQQRAAVRLAAAVVADPGRGLDERAAVLRAVAPVPVYGRELLRRYAPTGAGPGDGRAAEPALGAAALDAAAHTDDPAAALEALLALAGDDRAVAAWSAAGRAAAHARPTRVAALLQDVLTRESGVKVTVRKAAVRLAAHQLPPGAATALLARVGRAPGVHPDVLAAVIGLAPVLLPAKEMWELLESAAADGPEAARCALLDRGPEDLAPAHRPRYGELVARLPSVAREPTAGRALSVLHDWAPYTPAAGAALAEVYTDLSSPRSASRAGYGLRRLATSGLPHPTGGVAPGSLVHGVVDRLLALVAAGEAEAAGPGGDLPARRRLEGLIGPRMGDARTCAALARRLEAEPALASTRTTLLVGAVDLTADGRELWGALDALVRAVRERPVLAVRAAEDLEQVHRYGDPLPDPAPALDAAGRLAAGGGLADGLLAAALTRALGARQHWPDACRAAVLALRRHPDREVRETAYATVLGN</sequence>
<gene>
    <name evidence="1" type="ORF">GCM10010302_29150</name>
</gene>
<evidence type="ECO:0008006" key="3">
    <source>
        <dbReference type="Google" id="ProtNLM"/>
    </source>
</evidence>
<dbReference type="EMBL" id="BAAABV010000015">
    <property type="protein sequence ID" value="GAA0288992.1"/>
    <property type="molecule type" value="Genomic_DNA"/>
</dbReference>
<comment type="caution">
    <text evidence="1">The sequence shown here is derived from an EMBL/GenBank/DDBJ whole genome shotgun (WGS) entry which is preliminary data.</text>
</comment>
<dbReference type="RefSeq" id="WP_344158315.1">
    <property type="nucleotide sequence ID" value="NZ_BAAABV010000015.1"/>
</dbReference>